<dbReference type="SUPFAM" id="SSF47413">
    <property type="entry name" value="lambda repressor-like DNA-binding domains"/>
    <property type="match status" value="1"/>
</dbReference>
<dbReference type="Pfam" id="PF01381">
    <property type="entry name" value="HTH_3"/>
    <property type="match status" value="1"/>
</dbReference>
<sequence>MTEDRTKLQWPKLASAIRAAREARRLTQLALAELAGISEGTVQNLEDPSRRPGRIPPSIDKIEPHLGWAAGSSMTILNGGEPTPAAARETSASLRGGKDKLREKLPLRIVDELESDDTLLDSQVIQLPGVKGVRMTVVVHGQPEATPEEIQEALLAWRRAESRLQRLPDEEDDDPQAANGS</sequence>
<dbReference type="InterPro" id="IPR001387">
    <property type="entry name" value="Cro/C1-type_HTH"/>
</dbReference>
<protein>
    <submittedName>
        <fullName evidence="3">Helix-turn-helix domain-containing protein</fullName>
    </submittedName>
</protein>
<dbReference type="RefSeq" id="WP_371238902.1">
    <property type="nucleotide sequence ID" value="NZ_JAHWZY010000016.1"/>
</dbReference>
<evidence type="ECO:0000256" key="1">
    <source>
        <dbReference type="SAM" id="MobiDB-lite"/>
    </source>
</evidence>
<name>A0ABV4J095_9ACTN</name>
<reference evidence="3 4" key="1">
    <citation type="journal article" date="2021" name="Res Sq">
        <title>Streptomyces Pimoensis sp. nov., Isolated From the Taklimakan Desert in Xinjiang, China.</title>
        <authorList>
            <person name="Zhang P."/>
            <person name="Luo X."/>
            <person name="Luo X."/>
            <person name="Liu Z."/>
            <person name="Xia Z."/>
            <person name="Wan C."/>
            <person name="zhang L."/>
        </authorList>
    </citation>
    <scope>NUCLEOTIDE SEQUENCE [LARGE SCALE GENOMIC DNA]</scope>
    <source>
        <strain evidence="3 4">TRM75549</strain>
    </source>
</reference>
<gene>
    <name evidence="3" type="ORF">KYY02_17155</name>
</gene>
<keyword evidence="4" id="KW-1185">Reference proteome</keyword>
<dbReference type="PROSITE" id="PS50943">
    <property type="entry name" value="HTH_CROC1"/>
    <property type="match status" value="1"/>
</dbReference>
<evidence type="ECO:0000313" key="4">
    <source>
        <dbReference type="Proteomes" id="UP001567537"/>
    </source>
</evidence>
<organism evidence="3 4">
    <name type="scientific">Streptomyces pimonensis</name>
    <dbReference type="NCBI Taxonomy" id="2860288"/>
    <lineage>
        <taxon>Bacteria</taxon>
        <taxon>Bacillati</taxon>
        <taxon>Actinomycetota</taxon>
        <taxon>Actinomycetes</taxon>
        <taxon>Kitasatosporales</taxon>
        <taxon>Streptomycetaceae</taxon>
        <taxon>Streptomyces</taxon>
    </lineage>
</organism>
<evidence type="ECO:0000313" key="3">
    <source>
        <dbReference type="EMBL" id="MEZ3180352.1"/>
    </source>
</evidence>
<comment type="caution">
    <text evidence="3">The sequence shown here is derived from an EMBL/GenBank/DDBJ whole genome shotgun (WGS) entry which is preliminary data.</text>
</comment>
<dbReference type="Proteomes" id="UP001567537">
    <property type="component" value="Unassembled WGS sequence"/>
</dbReference>
<dbReference type="CDD" id="cd00093">
    <property type="entry name" value="HTH_XRE"/>
    <property type="match status" value="1"/>
</dbReference>
<evidence type="ECO:0000259" key="2">
    <source>
        <dbReference type="PROSITE" id="PS50943"/>
    </source>
</evidence>
<dbReference type="Gene3D" id="1.10.260.40">
    <property type="entry name" value="lambda repressor-like DNA-binding domains"/>
    <property type="match status" value="1"/>
</dbReference>
<accession>A0ABV4J095</accession>
<proteinExistence type="predicted"/>
<feature type="region of interest" description="Disordered" evidence="1">
    <location>
        <begin position="73"/>
        <end position="99"/>
    </location>
</feature>
<feature type="domain" description="HTH cro/C1-type" evidence="2">
    <location>
        <begin position="17"/>
        <end position="46"/>
    </location>
</feature>
<dbReference type="InterPro" id="IPR010982">
    <property type="entry name" value="Lambda_DNA-bd_dom_sf"/>
</dbReference>
<dbReference type="EMBL" id="JAHWZY010000016">
    <property type="protein sequence ID" value="MEZ3180352.1"/>
    <property type="molecule type" value="Genomic_DNA"/>
</dbReference>